<dbReference type="InterPro" id="IPR013783">
    <property type="entry name" value="Ig-like_fold"/>
</dbReference>
<dbReference type="AlphaFoldDB" id="A0A6S7G274"/>
<dbReference type="OrthoDB" id="5986598at2759"/>
<dbReference type="PANTHER" id="PTHR16165">
    <property type="entry name" value="NXPE FAMILY MEMBER"/>
    <property type="match status" value="1"/>
</dbReference>
<dbReference type="Proteomes" id="UP001152795">
    <property type="component" value="Unassembled WGS sequence"/>
</dbReference>
<evidence type="ECO:0000313" key="2">
    <source>
        <dbReference type="Proteomes" id="UP001152795"/>
    </source>
</evidence>
<dbReference type="InterPro" id="IPR017868">
    <property type="entry name" value="Filamin/ABP280_repeat-like"/>
</dbReference>
<protein>
    <submittedName>
        <fullName evidence="1">Uncharacterized protein</fullName>
    </submittedName>
</protein>
<dbReference type="Gene3D" id="2.60.40.10">
    <property type="entry name" value="Immunoglobulins"/>
    <property type="match status" value="1"/>
</dbReference>
<feature type="non-terminal residue" evidence="1">
    <location>
        <position position="225"/>
    </location>
</feature>
<dbReference type="InterPro" id="IPR014756">
    <property type="entry name" value="Ig_E-set"/>
</dbReference>
<dbReference type="EMBL" id="CACRXK020000258">
    <property type="protein sequence ID" value="CAB3980120.1"/>
    <property type="molecule type" value="Genomic_DNA"/>
</dbReference>
<comment type="caution">
    <text evidence="1">The sequence shown here is derived from an EMBL/GenBank/DDBJ whole genome shotgun (WGS) entry which is preliminary data.</text>
</comment>
<proteinExistence type="predicted"/>
<keyword evidence="2" id="KW-1185">Reference proteome</keyword>
<organism evidence="1 2">
    <name type="scientific">Paramuricea clavata</name>
    <name type="common">Red gorgonian</name>
    <name type="synonym">Violescent sea-whip</name>
    <dbReference type="NCBI Taxonomy" id="317549"/>
    <lineage>
        <taxon>Eukaryota</taxon>
        <taxon>Metazoa</taxon>
        <taxon>Cnidaria</taxon>
        <taxon>Anthozoa</taxon>
        <taxon>Octocorallia</taxon>
        <taxon>Malacalcyonacea</taxon>
        <taxon>Plexauridae</taxon>
        <taxon>Paramuricea</taxon>
    </lineage>
</organism>
<dbReference type="SUPFAM" id="SSF81296">
    <property type="entry name" value="E set domains"/>
    <property type="match status" value="1"/>
</dbReference>
<reference evidence="1" key="1">
    <citation type="submission" date="2020-04" db="EMBL/GenBank/DDBJ databases">
        <authorList>
            <person name="Alioto T."/>
            <person name="Alioto T."/>
            <person name="Gomez Garrido J."/>
        </authorList>
    </citation>
    <scope>NUCLEOTIDE SEQUENCE</scope>
    <source>
        <strain evidence="1">A484AB</strain>
    </source>
</reference>
<accession>A0A6S7G274</accession>
<name>A0A6S7G274_PARCT</name>
<gene>
    <name evidence="1" type="ORF">PACLA_8A019370</name>
</gene>
<dbReference type="PANTHER" id="PTHR16165:SF5">
    <property type="entry name" value="NXPE FAMILY MEMBER 3"/>
    <property type="match status" value="1"/>
</dbReference>
<dbReference type="PROSITE" id="PS50194">
    <property type="entry name" value="FILAMIN_REPEAT"/>
    <property type="match status" value="1"/>
</dbReference>
<evidence type="ECO:0000313" key="1">
    <source>
        <dbReference type="EMBL" id="CAB3980120.1"/>
    </source>
</evidence>
<sequence length="225" mass="25921">MKDWCRVRQARSNIESVLGPCKKQVKWTFVQSGIRTNASTSFVSHWHLKPAGQFSRFFIQAVSSERSLKTTGGDWWRILIHSPVASLRPTVFDLGNGSYEVVFLIVEPGIYHVDITLDYTLCDGFRDPPKDWFIIGNAQGKMQPRGTLRGRAKHDYLLQPLQRGKKITMNIRLPNGQGLFLFNSLPRDILAKLGKKYDFSCGMKCNFIWDGYGRWTDETWKPYLK</sequence>